<keyword evidence="5 6" id="KW-0687">Ribonucleoprotein</keyword>
<dbReference type="PANTHER" id="PTHR15588">
    <property type="entry name" value="LSM1"/>
    <property type="match status" value="1"/>
</dbReference>
<keyword evidence="4 6" id="KW-0694">RNA-binding</keyword>
<dbReference type="AlphaFoldDB" id="A0A7S0ZW15"/>
<dbReference type="InterPro" id="IPR001163">
    <property type="entry name" value="Sm_dom_euk/arc"/>
</dbReference>
<evidence type="ECO:0000256" key="6">
    <source>
        <dbReference type="RuleBase" id="RU365047"/>
    </source>
</evidence>
<accession>A0A7S0ZW15</accession>
<dbReference type="InterPro" id="IPR044642">
    <property type="entry name" value="PTHR15588"/>
</dbReference>
<sequence>MAEDVPGMRHWASNLSENVDKKLLVLLRDGRKLIGWLRTFDQFANLLLENTVERHILCDERKYADVYLGAMLIRGENVCLFGEIDGDVGLSEAPLPYVLAREAELQAELQAELKAGRTRQADFGFDLDC</sequence>
<dbReference type="GO" id="GO:1990726">
    <property type="term" value="C:Lsm1-7-Pat1 complex"/>
    <property type="evidence" value="ECO:0007669"/>
    <property type="project" value="TreeGrafter"/>
</dbReference>
<dbReference type="GO" id="GO:0006397">
    <property type="term" value="P:mRNA processing"/>
    <property type="evidence" value="ECO:0007669"/>
    <property type="project" value="UniProtKB-UniRule"/>
</dbReference>
<comment type="subunit">
    <text evidence="6">LSm subunits form a heteromer with a donut shape.</text>
</comment>
<evidence type="ECO:0000259" key="7">
    <source>
        <dbReference type="PROSITE" id="PS52002"/>
    </source>
</evidence>
<proteinExistence type="inferred from homology"/>
<feature type="domain" description="Sm" evidence="7">
    <location>
        <begin position="10"/>
        <end position="87"/>
    </location>
</feature>
<dbReference type="InterPro" id="IPR047575">
    <property type="entry name" value="Sm"/>
</dbReference>
<dbReference type="Pfam" id="PF01423">
    <property type="entry name" value="LSM"/>
    <property type="match status" value="1"/>
</dbReference>
<comment type="subcellular location">
    <subcellularLocation>
        <location evidence="6">Cytoplasm</location>
    </subcellularLocation>
    <subcellularLocation>
        <location evidence="6">Cytoplasm</location>
        <location evidence="6">P-body</location>
    </subcellularLocation>
</comment>
<dbReference type="SUPFAM" id="SSF50182">
    <property type="entry name" value="Sm-like ribonucleoproteins"/>
    <property type="match status" value="1"/>
</dbReference>
<evidence type="ECO:0000256" key="5">
    <source>
        <dbReference type="ARBA" id="ARBA00023274"/>
    </source>
</evidence>
<dbReference type="InterPro" id="IPR034104">
    <property type="entry name" value="Lsm1"/>
</dbReference>
<dbReference type="GO" id="GO:0000290">
    <property type="term" value="P:deadenylation-dependent decapping of nuclear-transcribed mRNA"/>
    <property type="evidence" value="ECO:0007669"/>
    <property type="project" value="TreeGrafter"/>
</dbReference>
<evidence type="ECO:0000256" key="4">
    <source>
        <dbReference type="ARBA" id="ARBA00022884"/>
    </source>
</evidence>
<evidence type="ECO:0000313" key="8">
    <source>
        <dbReference type="EMBL" id="CAD8834239.1"/>
    </source>
</evidence>
<comment type="similarity">
    <text evidence="1 6">Belongs to the snRNP Sm proteins family.</text>
</comment>
<dbReference type="Gene3D" id="2.30.30.100">
    <property type="match status" value="1"/>
</dbReference>
<dbReference type="PANTHER" id="PTHR15588:SF8">
    <property type="entry name" value="U6 SNRNA-ASSOCIATED SM-LIKE PROTEIN LSM1"/>
    <property type="match status" value="1"/>
</dbReference>
<comment type="function">
    <text evidence="6">Probably involved with other LSm subunits in the general process of degradation of mRNAs.</text>
</comment>
<evidence type="ECO:0000256" key="3">
    <source>
        <dbReference type="ARBA" id="ARBA00022664"/>
    </source>
</evidence>
<evidence type="ECO:0000256" key="1">
    <source>
        <dbReference type="ARBA" id="ARBA00006850"/>
    </source>
</evidence>
<dbReference type="PROSITE" id="PS52002">
    <property type="entry name" value="SM"/>
    <property type="match status" value="1"/>
</dbReference>
<keyword evidence="3 6" id="KW-0507">mRNA processing</keyword>
<evidence type="ECO:0000256" key="2">
    <source>
        <dbReference type="ARBA" id="ARBA00022490"/>
    </source>
</evidence>
<dbReference type="GO" id="GO:1990904">
    <property type="term" value="C:ribonucleoprotein complex"/>
    <property type="evidence" value="ECO:0007669"/>
    <property type="project" value="UniProtKB-KW"/>
</dbReference>
<reference evidence="8" key="1">
    <citation type="submission" date="2021-01" db="EMBL/GenBank/DDBJ databases">
        <authorList>
            <person name="Corre E."/>
            <person name="Pelletier E."/>
            <person name="Niang G."/>
            <person name="Scheremetjew M."/>
            <person name="Finn R."/>
            <person name="Kale V."/>
            <person name="Holt S."/>
            <person name="Cochrane G."/>
            <person name="Meng A."/>
            <person name="Brown T."/>
            <person name="Cohen L."/>
        </authorList>
    </citation>
    <scope>NUCLEOTIDE SEQUENCE</scope>
</reference>
<keyword evidence="2 6" id="KW-0963">Cytoplasm</keyword>
<organism evidence="8">
    <name type="scientific">Noctiluca scintillans</name>
    <name type="common">Sea sparkle</name>
    <name type="synonym">Red tide dinoflagellate</name>
    <dbReference type="NCBI Taxonomy" id="2966"/>
    <lineage>
        <taxon>Eukaryota</taxon>
        <taxon>Sar</taxon>
        <taxon>Alveolata</taxon>
        <taxon>Dinophyceae</taxon>
        <taxon>Noctilucales</taxon>
        <taxon>Noctilucaceae</taxon>
        <taxon>Noctiluca</taxon>
    </lineage>
</organism>
<dbReference type="CDD" id="cd01728">
    <property type="entry name" value="LSm1"/>
    <property type="match status" value="1"/>
</dbReference>
<name>A0A7S0ZW15_NOCSC</name>
<dbReference type="EMBL" id="HBFQ01012262">
    <property type="protein sequence ID" value="CAD8834239.1"/>
    <property type="molecule type" value="Transcribed_RNA"/>
</dbReference>
<dbReference type="SMART" id="SM00651">
    <property type="entry name" value="Sm"/>
    <property type="match status" value="1"/>
</dbReference>
<gene>
    <name evidence="6" type="primary">LSM1</name>
    <name evidence="8" type="ORF">NSCI0253_LOCUS8587</name>
</gene>
<dbReference type="GO" id="GO:0000932">
    <property type="term" value="C:P-body"/>
    <property type="evidence" value="ECO:0007669"/>
    <property type="project" value="UniProtKB-SubCell"/>
</dbReference>
<dbReference type="InterPro" id="IPR010920">
    <property type="entry name" value="LSM_dom_sf"/>
</dbReference>
<dbReference type="GO" id="GO:0003729">
    <property type="term" value="F:mRNA binding"/>
    <property type="evidence" value="ECO:0007669"/>
    <property type="project" value="TreeGrafter"/>
</dbReference>
<protein>
    <recommendedName>
        <fullName evidence="6">U6 snRNA-associated Sm-like protein LSm1</fullName>
    </recommendedName>
</protein>